<dbReference type="AlphaFoldDB" id="A0A939KJL4"/>
<dbReference type="Gene3D" id="2.60.120.370">
    <property type="entry name" value="YhcH/YjgK/YiaL"/>
    <property type="match status" value="1"/>
</dbReference>
<dbReference type="Pfam" id="PF04074">
    <property type="entry name" value="DUF386"/>
    <property type="match status" value="1"/>
</dbReference>
<dbReference type="SUPFAM" id="SSF51197">
    <property type="entry name" value="Clavaminate synthase-like"/>
    <property type="match status" value="1"/>
</dbReference>
<comment type="caution">
    <text evidence="1">The sequence shown here is derived from an EMBL/GenBank/DDBJ whole genome shotgun (WGS) entry which is preliminary data.</text>
</comment>
<dbReference type="InterPro" id="IPR037012">
    <property type="entry name" value="NanQ/TabA/YiaL_sf"/>
</dbReference>
<evidence type="ECO:0000313" key="1">
    <source>
        <dbReference type="EMBL" id="MBO1265156.1"/>
    </source>
</evidence>
<dbReference type="Proteomes" id="UP000664218">
    <property type="component" value="Unassembled WGS sequence"/>
</dbReference>
<proteinExistence type="predicted"/>
<dbReference type="RefSeq" id="WP_207599678.1">
    <property type="nucleotide sequence ID" value="NZ_JAFNJU010000006.1"/>
</dbReference>
<reference evidence="1" key="1">
    <citation type="submission" date="2021-03" db="EMBL/GenBank/DDBJ databases">
        <title>Proteiniclasticum marinus sp. nov., isolated from tidal flat sediment.</title>
        <authorList>
            <person name="Namirimu T."/>
            <person name="Yang J.-A."/>
            <person name="Yang S.-H."/>
            <person name="Kim Y.-J."/>
            <person name="Kwon K.K."/>
        </authorList>
    </citation>
    <scope>NUCLEOTIDE SEQUENCE</scope>
    <source>
        <strain evidence="1">SCR006</strain>
    </source>
</reference>
<organism evidence="1 2">
    <name type="scientific">Proteiniclasticum aestuarii</name>
    <dbReference type="NCBI Taxonomy" id="2817862"/>
    <lineage>
        <taxon>Bacteria</taxon>
        <taxon>Bacillati</taxon>
        <taxon>Bacillota</taxon>
        <taxon>Clostridia</taxon>
        <taxon>Eubacteriales</taxon>
        <taxon>Clostridiaceae</taxon>
        <taxon>Proteiniclasticum</taxon>
    </lineage>
</organism>
<dbReference type="EMBL" id="JAFNJU010000006">
    <property type="protein sequence ID" value="MBO1265156.1"/>
    <property type="molecule type" value="Genomic_DNA"/>
</dbReference>
<name>A0A939KJL4_9CLOT</name>
<gene>
    <name evidence="1" type="ORF">J3A84_08970</name>
</gene>
<dbReference type="GO" id="GO:0005829">
    <property type="term" value="C:cytosol"/>
    <property type="evidence" value="ECO:0007669"/>
    <property type="project" value="TreeGrafter"/>
</dbReference>
<evidence type="ECO:0000313" key="2">
    <source>
        <dbReference type="Proteomes" id="UP000664218"/>
    </source>
</evidence>
<dbReference type="PANTHER" id="PTHR34986">
    <property type="entry name" value="EVOLVED BETA-GALACTOSIDASE SUBUNIT BETA"/>
    <property type="match status" value="1"/>
</dbReference>
<protein>
    <submittedName>
        <fullName evidence="1">YhcH/YjgK/YiaL family protein</fullName>
    </submittedName>
</protein>
<dbReference type="InterPro" id="IPR004375">
    <property type="entry name" value="NanQ/TabA/YiaL"/>
</dbReference>
<dbReference type="NCBIfam" id="TIGR00022">
    <property type="entry name" value="YhcH/YjgK/YiaL family protein"/>
    <property type="match status" value="1"/>
</dbReference>
<keyword evidence="2" id="KW-1185">Reference proteome</keyword>
<accession>A0A939KJL4</accession>
<dbReference type="PANTHER" id="PTHR34986:SF1">
    <property type="entry name" value="PROTEIN YIAL"/>
    <property type="match status" value="1"/>
</dbReference>
<sequence>MITDRLENLTRYRFEDPNMEEARKFLLTFDVMSLERKRHDIKGDEIFMNHRDAMQIPLTEARFEAHERYVDIHITLKGTDFIRTTEKRNLVHTTEYDRENDFILGDYDGAHYTDSYIGEGSFGIYFPEDAHLVNASPGELQNVEKFIVKVKIR</sequence>